<evidence type="ECO:0000313" key="4">
    <source>
        <dbReference type="EMBL" id="KAG2237433.1"/>
    </source>
</evidence>
<dbReference type="AlphaFoldDB" id="A0A8H7T063"/>
<comment type="caution">
    <text evidence="4">The sequence shown here is derived from an EMBL/GenBank/DDBJ whole genome shotgun (WGS) entry which is preliminary data.</text>
</comment>
<dbReference type="OrthoDB" id="66599at2759"/>
<name>A0A8H7T063_9FUNG</name>
<proteinExistence type="predicted"/>
<dbReference type="InterPro" id="IPR048739">
    <property type="entry name" value="CEP104_N"/>
</dbReference>
<dbReference type="Pfam" id="PF21039">
    <property type="entry name" value="CEP104_ZnF"/>
    <property type="match status" value="1"/>
</dbReference>
<dbReference type="EMBL" id="JAEPRE010000006">
    <property type="protein sequence ID" value="KAG2237433.1"/>
    <property type="molecule type" value="Genomic_DNA"/>
</dbReference>
<evidence type="ECO:0008006" key="6">
    <source>
        <dbReference type="Google" id="ProtNLM"/>
    </source>
</evidence>
<evidence type="ECO:0000313" key="5">
    <source>
        <dbReference type="Proteomes" id="UP000613177"/>
    </source>
</evidence>
<dbReference type="InterPro" id="IPR048738">
    <property type="entry name" value="CEP104_Znf"/>
</dbReference>
<feature type="region of interest" description="Disordered" evidence="1">
    <location>
        <begin position="758"/>
        <end position="841"/>
    </location>
</feature>
<dbReference type="Gene3D" id="1.25.10.10">
    <property type="entry name" value="Leucine-rich Repeat Variant"/>
    <property type="match status" value="1"/>
</dbReference>
<dbReference type="InterPro" id="IPR011989">
    <property type="entry name" value="ARM-like"/>
</dbReference>
<feature type="compositionally biased region" description="Acidic residues" evidence="1">
    <location>
        <begin position="408"/>
        <end position="427"/>
    </location>
</feature>
<dbReference type="PANTHER" id="PTHR13371:SF0">
    <property type="entry name" value="CENTROSOMAL PROTEIN OF 104 KDA"/>
    <property type="match status" value="1"/>
</dbReference>
<dbReference type="GO" id="GO:0005929">
    <property type="term" value="C:cilium"/>
    <property type="evidence" value="ECO:0007669"/>
    <property type="project" value="TreeGrafter"/>
</dbReference>
<evidence type="ECO:0000259" key="2">
    <source>
        <dbReference type="Pfam" id="PF21038"/>
    </source>
</evidence>
<reference evidence="4" key="1">
    <citation type="submission" date="2021-01" db="EMBL/GenBank/DDBJ databases">
        <title>Metabolic potential, ecology and presence of endohyphal bacteria is reflected in genomic diversity of Mucoromycotina.</title>
        <authorList>
            <person name="Muszewska A."/>
            <person name="Okrasinska A."/>
            <person name="Steczkiewicz K."/>
            <person name="Drgas O."/>
            <person name="Orlowska M."/>
            <person name="Perlinska-Lenart U."/>
            <person name="Aleksandrzak-Piekarczyk T."/>
            <person name="Szatraj K."/>
            <person name="Zielenkiewicz U."/>
            <person name="Pilsyk S."/>
            <person name="Malc E."/>
            <person name="Mieczkowski P."/>
            <person name="Kruszewska J.S."/>
            <person name="Biernat P."/>
            <person name="Pawlowska J."/>
        </authorList>
    </citation>
    <scope>NUCLEOTIDE SEQUENCE</scope>
    <source>
        <strain evidence="4">WA0000018081</strain>
    </source>
</reference>
<protein>
    <recommendedName>
        <fullName evidence="6">TOG domain-containing protein</fullName>
    </recommendedName>
</protein>
<feature type="compositionally biased region" description="Polar residues" evidence="1">
    <location>
        <begin position="771"/>
        <end position="817"/>
    </location>
</feature>
<evidence type="ECO:0000256" key="1">
    <source>
        <dbReference type="SAM" id="MobiDB-lite"/>
    </source>
</evidence>
<organism evidence="4 5">
    <name type="scientific">Thamnidium elegans</name>
    <dbReference type="NCBI Taxonomy" id="101142"/>
    <lineage>
        <taxon>Eukaryota</taxon>
        <taxon>Fungi</taxon>
        <taxon>Fungi incertae sedis</taxon>
        <taxon>Mucoromycota</taxon>
        <taxon>Mucoromycotina</taxon>
        <taxon>Mucoromycetes</taxon>
        <taxon>Mucorales</taxon>
        <taxon>Mucorineae</taxon>
        <taxon>Mucoraceae</taxon>
        <taxon>Thamnidium</taxon>
    </lineage>
</organism>
<accession>A0A8H7T063</accession>
<feature type="compositionally biased region" description="Low complexity" evidence="1">
    <location>
        <begin position="818"/>
        <end position="841"/>
    </location>
</feature>
<feature type="domain" description="Centrosomal protein CEP104 Zn finger" evidence="3">
    <location>
        <begin position="863"/>
        <end position="973"/>
    </location>
</feature>
<evidence type="ECO:0000259" key="3">
    <source>
        <dbReference type="Pfam" id="PF21039"/>
    </source>
</evidence>
<dbReference type="Pfam" id="PF21038">
    <property type="entry name" value="CEP104_N"/>
    <property type="match status" value="1"/>
</dbReference>
<dbReference type="Pfam" id="PF21040">
    <property type="entry name" value="CEP104-like_TOG"/>
    <property type="match status" value="2"/>
</dbReference>
<keyword evidence="5" id="KW-1185">Reference proteome</keyword>
<dbReference type="PANTHER" id="PTHR13371">
    <property type="entry name" value="GLYCINE-, GLUTAMATE-, THIENYLCYCLOHEXYLPIPERIDINE-BINDING PROTEIN"/>
    <property type="match status" value="1"/>
</dbReference>
<dbReference type="Proteomes" id="UP000613177">
    <property type="component" value="Unassembled WGS sequence"/>
</dbReference>
<feature type="domain" description="Centrosomal protein CEP104 N-terminal" evidence="2">
    <location>
        <begin position="43"/>
        <end position="177"/>
    </location>
</feature>
<feature type="region of interest" description="Disordered" evidence="1">
    <location>
        <begin position="407"/>
        <end position="434"/>
    </location>
</feature>
<sequence>MGNNYLPYEFVHCSSFDEGFNPEQLANSSPGNEIETLSVKRKGWQTPKCPEYPQDLIIHLLSGTARISKVQILSHHFKIATKIDVYIGLLKDAQDVLDDIAPDTPPSDDEDNMLIEFTRLGYVCFDNNVRAQFRARELKSIKINSDGEYVRLVIRNCHKNRFNTFNQVGVLLINVLGQPLHLLDKSSIGSSSQNHLLRHPFDDNSMLSCSTRRTSVSSSQSSVNRLSPTNPFEIELGLWASSLFRAEDEAVKAESYQNAKTYKYLGEKMEKFTKILSDLEIGKRHAVETKDYDEAEKIKDDIKEIKQAAQTMLKGAHIQITHDGNVIPLEASTLNHVEIVQPETDIPHQVEDTVIGSENIEKWNLPTIPNVQLEYNQHENIPAKIEEEEEEDDVNEFGRDEFERNEFEQDEFEQDEFEPDEPVEYIDPESIPEPIMDEERGPYTLAIQVFGEDIVACVLSIKAKCRGRGLGMIEQRIESVQNLARNNQLEDLCTMIYFDKNRTDDDFEYDDDDDDMVLDSITRSISNFINATLMMIQEAVMDSREPIVTLAITTWHQLNDFCRETSIDARWIIEWIERTFSGLLKRTGDTNIKIKSAATVLILVLVQSYSIPPFSLMPLFICKPERLIHNYKEAKSRVELVEATVSKLGVEGMPPNKKNGSKCKTLVPLQDLMAFVVAYLNHGHDEVRQAAVKLVVAISDQIGFNIVSSYIDETLRLSLAETVQKLVDKDSFHTPAPILKTKLKKTIPTTKETISELRAAAVQPERKTKSSNRSLKQSNTNSSEKRSPTASSTKRAANGTTSRATNGTASRATNGTISRASNNKSTNKTTTTATATTNTRNKIVKEKPIEVEATEMINENSICIFCDEVNPEFNEDTLIKHYYNTCPVLTNCPMCQIITEISTLNEHMLLDCEKHHLIKECTRCRQAIPVEQWLQHTLKQGCYAKKNDDDIRCPLCLIHIEPPNESGWTSHLMTGEGCTKLKRSRAPKQQSAKKKITKKI</sequence>
<dbReference type="SUPFAM" id="SSF48371">
    <property type="entry name" value="ARM repeat"/>
    <property type="match status" value="1"/>
</dbReference>
<dbReference type="InterPro" id="IPR052607">
    <property type="entry name" value="CEP104-like"/>
</dbReference>
<dbReference type="InterPro" id="IPR016024">
    <property type="entry name" value="ARM-type_fold"/>
</dbReference>
<gene>
    <name evidence="4" type="ORF">INT48_009562</name>
</gene>